<dbReference type="InterPro" id="IPR008266">
    <property type="entry name" value="Tyr_kinase_AS"/>
</dbReference>
<dbReference type="PANTHER" id="PTHR45688:SF13">
    <property type="entry name" value="ALANINE--GLYOXYLATE AMINOTRANSFERASE 2-LIKE"/>
    <property type="match status" value="1"/>
</dbReference>
<dbReference type="PROSITE" id="PS00109">
    <property type="entry name" value="PROTEIN_KINASE_TYR"/>
    <property type="match status" value="1"/>
</dbReference>
<keyword evidence="2" id="KW-0663">Pyridoxal phosphate</keyword>
<organism evidence="4 5">
    <name type="scientific">Haloarcula limicola</name>
    <dbReference type="NCBI Taxonomy" id="1429915"/>
    <lineage>
        <taxon>Archaea</taxon>
        <taxon>Methanobacteriati</taxon>
        <taxon>Methanobacteriota</taxon>
        <taxon>Stenosarchaea group</taxon>
        <taxon>Halobacteria</taxon>
        <taxon>Halobacteriales</taxon>
        <taxon>Haloarculaceae</taxon>
        <taxon>Haloarcula</taxon>
    </lineage>
</organism>
<evidence type="ECO:0000313" key="4">
    <source>
        <dbReference type="EMBL" id="MBV0926322.1"/>
    </source>
</evidence>
<evidence type="ECO:0000256" key="1">
    <source>
        <dbReference type="ARBA" id="ARBA00008954"/>
    </source>
</evidence>
<proteinExistence type="inferred from homology"/>
<evidence type="ECO:0000256" key="2">
    <source>
        <dbReference type="ARBA" id="ARBA00022898"/>
    </source>
</evidence>
<dbReference type="GO" id="GO:0030170">
    <property type="term" value="F:pyridoxal phosphate binding"/>
    <property type="evidence" value="ECO:0007669"/>
    <property type="project" value="InterPro"/>
</dbReference>
<keyword evidence="4" id="KW-0808">Transferase</keyword>
<accession>A0A8J8C5H2</accession>
<dbReference type="InterPro" id="IPR005814">
    <property type="entry name" value="Aminotrans_3"/>
</dbReference>
<dbReference type="InterPro" id="IPR015422">
    <property type="entry name" value="PyrdxlP-dep_Trfase_small"/>
</dbReference>
<dbReference type="Pfam" id="PF00202">
    <property type="entry name" value="Aminotran_3"/>
    <property type="match status" value="1"/>
</dbReference>
<dbReference type="Proteomes" id="UP000766550">
    <property type="component" value="Unassembled WGS sequence"/>
</dbReference>
<keyword evidence="5" id="KW-1185">Reference proteome</keyword>
<evidence type="ECO:0000313" key="5">
    <source>
        <dbReference type="Proteomes" id="UP000766550"/>
    </source>
</evidence>
<dbReference type="InterPro" id="IPR002575">
    <property type="entry name" value="Aminoglycoside_PTrfase"/>
</dbReference>
<evidence type="ECO:0000259" key="3">
    <source>
        <dbReference type="Pfam" id="PF01636"/>
    </source>
</evidence>
<name>A0A8J8C5H2_9EURY</name>
<dbReference type="Gene3D" id="3.90.1150.10">
    <property type="entry name" value="Aspartate Aminotransferase, domain 1"/>
    <property type="match status" value="1"/>
</dbReference>
<comment type="caution">
    <text evidence="4">The sequence shown here is derived from an EMBL/GenBank/DDBJ whole genome shotgun (WGS) entry which is preliminary data.</text>
</comment>
<dbReference type="InterPro" id="IPR015424">
    <property type="entry name" value="PyrdxlP-dep_Trfase"/>
</dbReference>
<keyword evidence="4" id="KW-0032">Aminotransferase</keyword>
<dbReference type="Gene3D" id="3.90.1200.10">
    <property type="match status" value="1"/>
</dbReference>
<sequence length="774" mass="85525">MIETPQLLKPLTVQPPTIDEQQAAWIAEHEFGKQGSATEIGGERDQNFRVDVDEDEAYVLKISSPADDVGSLDLQTEALHHVNRIDPDLPIMEPVPTLDGSFWTSIDVGETYYVRMFTHVSGHPVSGSELDDEVLYDYGSVVARLGKALRSFFHPNADYDIVWDLRHTSELRPLLDSVTDPERRALAERILNRFENRVAPDFESLRMQVIHNDLTLDNVLMDEQNRVTGIVDFGDLTHTALVSDLVMAVASVMYRHENPIEAAQAVIRGYVSITPLEDEERNLLVDLVASRLLAWGVTVAWRIEEHPEKIDDHSAAGVDGGWALLQSLEEDGLDNVGRCLRTASLSSNVPYPQMEQSRLCSRRSTVLGESPLFYEDPVHVVGGESVWLFDSDGQRYLDAYNNVQVVGHTNSAVADAIGGQARKLTTHTRYLHEAPVRLAERLLATMPDKLDRVLFVNSGSEATDVAWRLAKAATGNNGAIVSENAYHGITDAVAEQSSTIWPESFSPEHVETIEPPVDERFHRSNSNSEPVKDMTESLDSLERQGLGTAAFMFDSLFTSDGIYPPDKIQLGKMTDRVREAGGLVIADEVQTGHGRCGSDLWGFQSTDIVPDIVTIGKPMGNGHPVAAVVTQSDIASTLYDQMGFFSTFGGNPVSCAAALAVLDQIQQRDLLTHVSAVGEYLKESLEELAADYELIGEVRQRGLMIGIEIVKDQDSWEPAPRQTTAVVNGLRQRQVLIGSSGKNDNVLKIRPPLIFEKGHVDHLLERLNEVLSEQ</sequence>
<dbReference type="PANTHER" id="PTHR45688">
    <property type="match status" value="1"/>
</dbReference>
<dbReference type="GO" id="GO:0004672">
    <property type="term" value="F:protein kinase activity"/>
    <property type="evidence" value="ECO:0007669"/>
    <property type="project" value="InterPro"/>
</dbReference>
<dbReference type="EMBL" id="JAHQXF010000004">
    <property type="protein sequence ID" value="MBV0926322.1"/>
    <property type="molecule type" value="Genomic_DNA"/>
</dbReference>
<dbReference type="InterPro" id="IPR011009">
    <property type="entry name" value="Kinase-like_dom_sf"/>
</dbReference>
<dbReference type="OrthoDB" id="6534at2157"/>
<dbReference type="Gene3D" id="3.40.640.10">
    <property type="entry name" value="Type I PLP-dependent aspartate aminotransferase-like (Major domain)"/>
    <property type="match status" value="1"/>
</dbReference>
<gene>
    <name evidence="4" type="ORF">KTS45_19110</name>
</gene>
<dbReference type="RefSeq" id="WP_162319433.1">
    <property type="nucleotide sequence ID" value="NZ_JAHQXF010000004.1"/>
</dbReference>
<protein>
    <submittedName>
        <fullName evidence="4">Aminotransferase class III-fold pyridoxal phosphate-dependent enzyme</fullName>
    </submittedName>
</protein>
<comment type="similarity">
    <text evidence="1">Belongs to the class-III pyridoxal-phosphate-dependent aminotransferase family.</text>
</comment>
<dbReference type="AlphaFoldDB" id="A0A8J8C5H2"/>
<dbReference type="Pfam" id="PF01636">
    <property type="entry name" value="APH"/>
    <property type="match status" value="1"/>
</dbReference>
<reference evidence="4 5" key="1">
    <citation type="submission" date="2021-06" db="EMBL/GenBank/DDBJ databases">
        <title>New haloarchaea isolates fom saline soil.</title>
        <authorList>
            <person name="Duran-Viseras A."/>
            <person name="Sanchez-Porro C.S."/>
            <person name="Ventosa A."/>
        </authorList>
    </citation>
    <scope>NUCLEOTIDE SEQUENCE [LARGE SCALE GENOMIC DNA]</scope>
    <source>
        <strain evidence="4 5">JCM 183640</strain>
    </source>
</reference>
<dbReference type="CDD" id="cd00610">
    <property type="entry name" value="OAT_like"/>
    <property type="match status" value="1"/>
</dbReference>
<feature type="domain" description="Aminoglycoside phosphotransferase" evidence="3">
    <location>
        <begin position="39"/>
        <end position="271"/>
    </location>
</feature>
<dbReference type="SUPFAM" id="SSF56112">
    <property type="entry name" value="Protein kinase-like (PK-like)"/>
    <property type="match status" value="1"/>
</dbReference>
<dbReference type="InterPro" id="IPR015421">
    <property type="entry name" value="PyrdxlP-dep_Trfase_major"/>
</dbReference>
<dbReference type="SUPFAM" id="SSF53383">
    <property type="entry name" value="PLP-dependent transferases"/>
    <property type="match status" value="1"/>
</dbReference>
<dbReference type="GO" id="GO:0008483">
    <property type="term" value="F:transaminase activity"/>
    <property type="evidence" value="ECO:0007669"/>
    <property type="project" value="UniProtKB-KW"/>
</dbReference>